<dbReference type="InterPro" id="IPR011006">
    <property type="entry name" value="CheY-like_superfamily"/>
</dbReference>
<keyword evidence="5" id="KW-1185">Reference proteome</keyword>
<dbReference type="SMART" id="SM00850">
    <property type="entry name" value="LytTR"/>
    <property type="match status" value="1"/>
</dbReference>
<dbReference type="PROSITE" id="PS50110">
    <property type="entry name" value="RESPONSE_REGULATORY"/>
    <property type="match status" value="1"/>
</dbReference>
<evidence type="ECO:0000313" key="4">
    <source>
        <dbReference type="EMBL" id="RAJ08212.1"/>
    </source>
</evidence>
<keyword evidence="1" id="KW-0597">Phosphoprotein</keyword>
<organism evidence="4 5">
    <name type="scientific">Chitinophaga skermanii</name>
    <dbReference type="NCBI Taxonomy" id="331697"/>
    <lineage>
        <taxon>Bacteria</taxon>
        <taxon>Pseudomonadati</taxon>
        <taxon>Bacteroidota</taxon>
        <taxon>Chitinophagia</taxon>
        <taxon>Chitinophagales</taxon>
        <taxon>Chitinophagaceae</taxon>
        <taxon>Chitinophaga</taxon>
    </lineage>
</organism>
<evidence type="ECO:0000313" key="5">
    <source>
        <dbReference type="Proteomes" id="UP000249547"/>
    </source>
</evidence>
<gene>
    <name evidence="4" type="ORF">LX64_00859</name>
</gene>
<dbReference type="SUPFAM" id="SSF52172">
    <property type="entry name" value="CheY-like"/>
    <property type="match status" value="1"/>
</dbReference>
<dbReference type="Gene3D" id="2.40.50.1020">
    <property type="entry name" value="LytTr DNA-binding domain"/>
    <property type="match status" value="1"/>
</dbReference>
<feature type="domain" description="Response regulatory" evidence="2">
    <location>
        <begin position="2"/>
        <end position="116"/>
    </location>
</feature>
<reference evidence="4 5" key="1">
    <citation type="submission" date="2018-06" db="EMBL/GenBank/DDBJ databases">
        <title>Genomic Encyclopedia of Archaeal and Bacterial Type Strains, Phase II (KMG-II): from individual species to whole genera.</title>
        <authorList>
            <person name="Goeker M."/>
        </authorList>
    </citation>
    <scope>NUCLEOTIDE SEQUENCE [LARGE SCALE GENOMIC DNA]</scope>
    <source>
        <strain evidence="4 5">DSM 23857</strain>
    </source>
</reference>
<dbReference type="Proteomes" id="UP000249547">
    <property type="component" value="Unassembled WGS sequence"/>
</dbReference>
<dbReference type="RefSeq" id="WP_111596378.1">
    <property type="nucleotide sequence ID" value="NZ_QLLL01000002.1"/>
</dbReference>
<dbReference type="SMART" id="SM00448">
    <property type="entry name" value="REC"/>
    <property type="match status" value="1"/>
</dbReference>
<feature type="domain" description="HTH LytTR-type" evidence="3">
    <location>
        <begin position="146"/>
        <end position="253"/>
    </location>
</feature>
<evidence type="ECO:0000256" key="1">
    <source>
        <dbReference type="PROSITE-ProRule" id="PRU00169"/>
    </source>
</evidence>
<proteinExistence type="predicted"/>
<dbReference type="PANTHER" id="PTHR37299:SF1">
    <property type="entry name" value="STAGE 0 SPORULATION PROTEIN A HOMOLOG"/>
    <property type="match status" value="1"/>
</dbReference>
<dbReference type="Pfam" id="PF00072">
    <property type="entry name" value="Response_reg"/>
    <property type="match status" value="1"/>
</dbReference>
<dbReference type="InterPro" id="IPR001789">
    <property type="entry name" value="Sig_transdc_resp-reg_receiver"/>
</dbReference>
<dbReference type="PROSITE" id="PS50930">
    <property type="entry name" value="HTH_LYTTR"/>
    <property type="match status" value="1"/>
</dbReference>
<dbReference type="GO" id="GO:0000156">
    <property type="term" value="F:phosphorelay response regulator activity"/>
    <property type="evidence" value="ECO:0007669"/>
    <property type="project" value="InterPro"/>
</dbReference>
<dbReference type="PANTHER" id="PTHR37299">
    <property type="entry name" value="TRANSCRIPTIONAL REGULATOR-RELATED"/>
    <property type="match status" value="1"/>
</dbReference>
<evidence type="ECO:0000259" key="3">
    <source>
        <dbReference type="PROSITE" id="PS50930"/>
    </source>
</evidence>
<dbReference type="OrthoDB" id="2168082at2"/>
<dbReference type="InterPro" id="IPR046947">
    <property type="entry name" value="LytR-like"/>
</dbReference>
<evidence type="ECO:0000259" key="2">
    <source>
        <dbReference type="PROSITE" id="PS50110"/>
    </source>
</evidence>
<name>A0A327QX61_9BACT</name>
<comment type="caution">
    <text evidence="4">The sequence shown here is derived from an EMBL/GenBank/DDBJ whole genome shotgun (WGS) entry which is preliminary data.</text>
</comment>
<feature type="modified residue" description="4-aspartylphosphate" evidence="1">
    <location>
        <position position="56"/>
    </location>
</feature>
<dbReference type="GO" id="GO:0003677">
    <property type="term" value="F:DNA binding"/>
    <property type="evidence" value="ECO:0007669"/>
    <property type="project" value="InterPro"/>
</dbReference>
<dbReference type="Pfam" id="PF04397">
    <property type="entry name" value="LytTR"/>
    <property type="match status" value="1"/>
</dbReference>
<protein>
    <submittedName>
        <fullName evidence="4">LytTR family two component transcriptional regulator</fullName>
    </submittedName>
</protein>
<dbReference type="AlphaFoldDB" id="A0A327QX61"/>
<accession>A0A327QX61</accession>
<dbReference type="Gene3D" id="3.40.50.2300">
    <property type="match status" value="1"/>
</dbReference>
<dbReference type="EMBL" id="QLLL01000002">
    <property type="protein sequence ID" value="RAJ08212.1"/>
    <property type="molecule type" value="Genomic_DNA"/>
</dbReference>
<sequence>MNVVIIEDETLSAKRLEKMLHSIDVKINVMAILPSVKASVQWLADNSAPLNLIFMDIHLEDDHAFKIIEETALSIPTIFTTAYDNYAIKAFKTNSVDYLLKPIEQAELEQAITKFKQIHFQQGSKETFNYQALLEKLAPTSYKTRFMANVGNKLISIPTENIAYFYYKDKATWAMTKEGKSCCVEYSLDKLIKLLDPSTFFRINRSYIVSYESIQSMKYYSTSKLKLDIAPITSEEVFVSSDRLTAFKEWLGK</sequence>
<dbReference type="InterPro" id="IPR007492">
    <property type="entry name" value="LytTR_DNA-bd_dom"/>
</dbReference>